<gene>
    <name evidence="3" type="ORF">WKW82_32560</name>
</gene>
<name>A0ABU8WVH2_9BURK</name>
<evidence type="ECO:0000256" key="1">
    <source>
        <dbReference type="ARBA" id="ARBA00006987"/>
    </source>
</evidence>
<comment type="similarity">
    <text evidence="1">Belongs to the UPF0065 (bug) family.</text>
</comment>
<reference evidence="3 4" key="1">
    <citation type="submission" date="2024-03" db="EMBL/GenBank/DDBJ databases">
        <title>Novel species of the genus Variovorax.</title>
        <authorList>
            <person name="Liu Q."/>
            <person name="Xin Y.-H."/>
        </authorList>
    </citation>
    <scope>NUCLEOTIDE SEQUENCE [LARGE SCALE GENOMIC DNA]</scope>
    <source>
        <strain evidence="3 4">KACC 18900</strain>
    </source>
</reference>
<proteinExistence type="inferred from homology"/>
<dbReference type="PIRSF" id="PIRSF017082">
    <property type="entry name" value="YflP"/>
    <property type="match status" value="1"/>
</dbReference>
<evidence type="ECO:0000256" key="2">
    <source>
        <dbReference type="SAM" id="SignalP"/>
    </source>
</evidence>
<feature type="signal peptide" evidence="2">
    <location>
        <begin position="1"/>
        <end position="28"/>
    </location>
</feature>
<dbReference type="InterPro" id="IPR005064">
    <property type="entry name" value="BUG"/>
</dbReference>
<accession>A0ABU8WVH2</accession>
<keyword evidence="2" id="KW-0732">Signal</keyword>
<dbReference type="Pfam" id="PF03401">
    <property type="entry name" value="TctC"/>
    <property type="match status" value="1"/>
</dbReference>
<evidence type="ECO:0000313" key="4">
    <source>
        <dbReference type="Proteomes" id="UP001385892"/>
    </source>
</evidence>
<dbReference type="SUPFAM" id="SSF53850">
    <property type="entry name" value="Periplasmic binding protein-like II"/>
    <property type="match status" value="1"/>
</dbReference>
<dbReference type="CDD" id="cd07012">
    <property type="entry name" value="PBP2_Bug_TTT"/>
    <property type="match status" value="1"/>
</dbReference>
<dbReference type="PANTHER" id="PTHR42928:SF5">
    <property type="entry name" value="BLR1237 PROTEIN"/>
    <property type="match status" value="1"/>
</dbReference>
<dbReference type="Proteomes" id="UP001385892">
    <property type="component" value="Unassembled WGS sequence"/>
</dbReference>
<sequence>MTMRSFRHSSLLAAAALMAANFASPAIAQPYPSKPITVVVPVAAGGAADALARAWAAAVGKTLGTSVVVDNKPGANGTLAASYVVKQPANGYTIFFGSTSNMSLNPFSYKSLNYNPTRDFDPVTMLATTSQVLVASTASGIKSLDDLVRVARAKPGSVDFGSAGKGNSTHLYVQFVADAYGLDLVHVPYKGAAPAMMGLLAGETSVVSDALSSVVPQVKTGKITPLAIFGRHRSAALPNVPTIYEAGVKNFPEAGWYGLVVPKGTPPEVIATLNAATAKFWADPETKSSLAALYMDPPTSLGPEGVRKAMAEEASVWGPIITRLGIQND</sequence>
<evidence type="ECO:0000313" key="3">
    <source>
        <dbReference type="EMBL" id="MEJ8851409.1"/>
    </source>
</evidence>
<feature type="chain" id="PRO_5046906690" evidence="2">
    <location>
        <begin position="29"/>
        <end position="329"/>
    </location>
</feature>
<organism evidence="3 4">
    <name type="scientific">Variovorax rhizosphaerae</name>
    <dbReference type="NCBI Taxonomy" id="1836200"/>
    <lineage>
        <taxon>Bacteria</taxon>
        <taxon>Pseudomonadati</taxon>
        <taxon>Pseudomonadota</taxon>
        <taxon>Betaproteobacteria</taxon>
        <taxon>Burkholderiales</taxon>
        <taxon>Comamonadaceae</taxon>
        <taxon>Variovorax</taxon>
    </lineage>
</organism>
<dbReference type="PANTHER" id="PTHR42928">
    <property type="entry name" value="TRICARBOXYLATE-BINDING PROTEIN"/>
    <property type="match status" value="1"/>
</dbReference>
<keyword evidence="4" id="KW-1185">Reference proteome</keyword>
<dbReference type="Gene3D" id="3.40.190.150">
    <property type="entry name" value="Bordetella uptake gene, domain 1"/>
    <property type="match status" value="1"/>
</dbReference>
<dbReference type="EMBL" id="JBBKZT010000022">
    <property type="protein sequence ID" value="MEJ8851409.1"/>
    <property type="molecule type" value="Genomic_DNA"/>
</dbReference>
<protein>
    <submittedName>
        <fullName evidence="3">Tripartite tricarboxylate transporter substrate binding protein</fullName>
    </submittedName>
</protein>
<dbReference type="InterPro" id="IPR042100">
    <property type="entry name" value="Bug_dom1"/>
</dbReference>
<dbReference type="RefSeq" id="WP_340347036.1">
    <property type="nucleotide sequence ID" value="NZ_JBBKZT010000022.1"/>
</dbReference>
<comment type="caution">
    <text evidence="3">The sequence shown here is derived from an EMBL/GenBank/DDBJ whole genome shotgun (WGS) entry which is preliminary data.</text>
</comment>
<dbReference type="Gene3D" id="3.40.190.10">
    <property type="entry name" value="Periplasmic binding protein-like II"/>
    <property type="match status" value="1"/>
</dbReference>